<keyword evidence="4 6" id="KW-1133">Transmembrane helix</keyword>
<feature type="transmembrane region" description="Helical" evidence="6">
    <location>
        <begin position="346"/>
        <end position="369"/>
    </location>
</feature>
<feature type="transmembrane region" description="Helical" evidence="6">
    <location>
        <begin position="20"/>
        <end position="40"/>
    </location>
</feature>
<evidence type="ECO:0000256" key="1">
    <source>
        <dbReference type="ARBA" id="ARBA00004651"/>
    </source>
</evidence>
<evidence type="ECO:0000256" key="3">
    <source>
        <dbReference type="ARBA" id="ARBA00022692"/>
    </source>
</evidence>
<evidence type="ECO:0000259" key="7">
    <source>
        <dbReference type="Pfam" id="PF02687"/>
    </source>
</evidence>
<organism evidence="8 9">
    <name type="scientific">Anaerococcus murdochii</name>
    <dbReference type="NCBI Taxonomy" id="411577"/>
    <lineage>
        <taxon>Bacteria</taxon>
        <taxon>Bacillati</taxon>
        <taxon>Bacillota</taxon>
        <taxon>Tissierellia</taxon>
        <taxon>Tissierellales</taxon>
        <taxon>Peptoniphilaceae</taxon>
        <taxon>Anaerococcus</taxon>
    </lineage>
</organism>
<dbReference type="RefSeq" id="WP_223417613.1">
    <property type="nucleotide sequence ID" value="NZ_JAIPME010000002.1"/>
</dbReference>
<evidence type="ECO:0000256" key="5">
    <source>
        <dbReference type="ARBA" id="ARBA00023136"/>
    </source>
</evidence>
<reference evidence="8 9" key="1">
    <citation type="submission" date="2021-08" db="EMBL/GenBank/DDBJ databases">
        <title>FDA dAtabase for Regulatory Grade micrObial Sequences (FDA-ARGOS): Supporting development and validation of Infectious Disease Dx tests.</title>
        <authorList>
            <person name="Sproer C."/>
            <person name="Gronow S."/>
            <person name="Severitt S."/>
            <person name="Schroder I."/>
            <person name="Tallon L."/>
            <person name="Sadzewicz L."/>
            <person name="Zhao X."/>
            <person name="Boylan J."/>
            <person name="Ott S."/>
            <person name="Bowen H."/>
            <person name="Vavikolanu K."/>
            <person name="Hazen T."/>
            <person name="Aluvathingal J."/>
            <person name="Nadendla S."/>
            <person name="Lowell S."/>
            <person name="Myers T."/>
            <person name="Yan Y."/>
            <person name="Sichtig H."/>
        </authorList>
    </citation>
    <scope>NUCLEOTIDE SEQUENCE [LARGE SCALE GENOMIC DNA]</scope>
    <source>
        <strain evidence="8 9">FDAARGOS_1460</strain>
    </source>
</reference>
<evidence type="ECO:0000256" key="2">
    <source>
        <dbReference type="ARBA" id="ARBA00022475"/>
    </source>
</evidence>
<dbReference type="Proteomes" id="UP000734271">
    <property type="component" value="Unassembled WGS sequence"/>
</dbReference>
<evidence type="ECO:0000256" key="4">
    <source>
        <dbReference type="ARBA" id="ARBA00022989"/>
    </source>
</evidence>
<gene>
    <name evidence="8" type="ORF">K8P03_00750</name>
</gene>
<accession>A0ABS7SWD8</accession>
<evidence type="ECO:0000313" key="8">
    <source>
        <dbReference type="EMBL" id="MBZ2385849.1"/>
    </source>
</evidence>
<feature type="domain" description="ABC3 transporter permease C-terminal" evidence="7">
    <location>
        <begin position="258"/>
        <end position="376"/>
    </location>
</feature>
<feature type="transmembrane region" description="Helical" evidence="6">
    <location>
        <begin position="416"/>
        <end position="436"/>
    </location>
</feature>
<dbReference type="EMBL" id="JAIPME010000002">
    <property type="protein sequence ID" value="MBZ2385849.1"/>
    <property type="molecule type" value="Genomic_DNA"/>
</dbReference>
<feature type="transmembrane region" description="Helical" evidence="6">
    <location>
        <begin position="302"/>
        <end position="326"/>
    </location>
</feature>
<evidence type="ECO:0000256" key="6">
    <source>
        <dbReference type="SAM" id="Phobius"/>
    </source>
</evidence>
<feature type="transmembrane region" description="Helical" evidence="6">
    <location>
        <begin position="618"/>
        <end position="638"/>
    </location>
</feature>
<dbReference type="Pfam" id="PF02687">
    <property type="entry name" value="FtsX"/>
    <property type="match status" value="1"/>
</dbReference>
<comment type="caution">
    <text evidence="8">The sequence shown here is derived from an EMBL/GenBank/DDBJ whole genome shotgun (WGS) entry which is preliminary data.</text>
</comment>
<name>A0ABS7SWD8_9FIRM</name>
<dbReference type="PANTHER" id="PTHR30287:SF1">
    <property type="entry name" value="INNER MEMBRANE PROTEIN"/>
    <property type="match status" value="1"/>
</dbReference>
<comment type="subcellular location">
    <subcellularLocation>
        <location evidence="1">Cell membrane</location>
        <topology evidence="1">Multi-pass membrane protein</topology>
    </subcellularLocation>
</comment>
<keyword evidence="5 6" id="KW-0472">Membrane</keyword>
<dbReference type="InterPro" id="IPR038766">
    <property type="entry name" value="Membrane_comp_ABC_pdt"/>
</dbReference>
<protein>
    <submittedName>
        <fullName evidence="8">ABC transporter permease</fullName>
    </submittedName>
</protein>
<keyword evidence="2" id="KW-1003">Cell membrane</keyword>
<evidence type="ECO:0000313" key="9">
    <source>
        <dbReference type="Proteomes" id="UP000734271"/>
    </source>
</evidence>
<keyword evidence="9" id="KW-1185">Reference proteome</keyword>
<sequence length="745" mass="84955">MKNPIYKRAYRQVYFHPSRVLPIFLALCFIIIFSSSFFIAQDSTKKLYYDLIDQGKVEDGNFTCLDKLDDNVKKDLEDKKISLYENFYVKAKAGGNKTLRVFENRDEINLPSILEGRLAKTKGEIAISANYARANSLKIGDLLSLEGKDYKIVGLIALPDYSTLLKNNSDLVMDPGFFGVGLVAKGKLKDISDQITYQYSYKDKEDLSKSKAREKQKDLLKIINQKNMVTDSILKYDNQCMRYFIEDMGGDVPMMTALMVVLVLAIAFISAIQVKSLIEEEAPIIGTLLASGYKKSELRKSYMVMPIFITLLACLIGNIISYTYAYKTYTSLYYKSYDLPKFVVSFNLRSFILTSLIPLVIYLIINFLVINKALNYKTIDFLRNTLKTPKSRKRINLSSFKFLNKFRLRVIFANRANIISLIFGIGLANILLIYSLGVKPIFTDYAQKVKDSMKYDHTYIVKAPDPKINADKITMMNFELVDFNNKKIQCLGVDADSKYKDLNIEDLYNNDVIVSNGLAKVYKLKAGDEINALENFNYSEVKLKIKSIDKTNNQFQILGKRENINKILDQNKEYFNAYGSNHKEDIDKNLLVNEIDKEEMNKFMAHFLDSFGGVFDSLLLVTLAFYLIISYLVTSLIIDKSKTNISYLKVFGLRDGESTAIYTSPILLILLAFEIIMIPALDFLIKLMTRFAITKLDAYVEISIPLTSFLGAIGLSLGIFIIVQILEKRKISKIDMVKELKIING</sequence>
<keyword evidence="3 6" id="KW-0812">Transmembrane</keyword>
<feature type="transmembrane region" description="Helical" evidence="6">
    <location>
        <begin position="704"/>
        <end position="726"/>
    </location>
</feature>
<proteinExistence type="predicted"/>
<dbReference type="PANTHER" id="PTHR30287">
    <property type="entry name" value="MEMBRANE COMPONENT OF PREDICTED ABC SUPERFAMILY METABOLITE UPTAKE TRANSPORTER"/>
    <property type="match status" value="1"/>
</dbReference>
<dbReference type="InterPro" id="IPR003838">
    <property type="entry name" value="ABC3_permease_C"/>
</dbReference>
<feature type="transmembrane region" description="Helical" evidence="6">
    <location>
        <begin position="659"/>
        <end position="684"/>
    </location>
</feature>
<feature type="transmembrane region" description="Helical" evidence="6">
    <location>
        <begin position="252"/>
        <end position="272"/>
    </location>
</feature>